<sequence length="545" mass="63741">MQLLIVDDHPGQVDSMALTIPWMDYGVEAVYKAYSANEALETIKKQDIDIMITDIRMPGMNGLELIHSVRMISEKIRCVLMSGFSDFEYAKQAIQYKTAGYLMKPVDTAELIALIEQIRNELREEWNVKEVYHNAMYTLRENIPFLRSQLLMELLQGRPIKHSVLCKKMKALELPFECEDYVCMMVIRMDEESAAEDEAQLSLLEYAITNMAEEVFIETFNLWYCKDVNGHLVFLVSLKNEQLYKPLHEQTNEQYRLQLKADVEELQKKTRTYLKRKVSVVLVNRWVPLSEQIVPLYHSAIAGIRKHIGNEQQFVAIVSETAETTRMGSLQTLYEPPLLQHLMETGRWDIAEERLELVFMELSAKWRESPEYLSEAFFFITGTFMRISHKNGKQLQTMIGDYGKKLQQNRPFCSLNQLRDWVFHVFHLLQMELQKEQNDSKMTVIERIQAYIEKHMDGDASLQAIADHVALHPAYLSKVYKVETGMGISEYVMKVKMEKAVELLQNKKEKIYNIARQLGYQTPHYFIRVFKKYYGVTPQEFKLSQ</sequence>
<comment type="caution">
    <text evidence="7">The sequence shown here is derived from an EMBL/GenBank/DDBJ whole genome shotgun (WGS) entry which is preliminary data.</text>
</comment>
<keyword evidence="8" id="KW-1185">Reference proteome</keyword>
<evidence type="ECO:0000313" key="8">
    <source>
        <dbReference type="Proteomes" id="UP001165962"/>
    </source>
</evidence>
<dbReference type="SMART" id="SM00448">
    <property type="entry name" value="REC"/>
    <property type="match status" value="1"/>
</dbReference>
<dbReference type="InterPro" id="IPR011006">
    <property type="entry name" value="CheY-like_superfamily"/>
</dbReference>
<dbReference type="Proteomes" id="UP001165962">
    <property type="component" value="Unassembled WGS sequence"/>
</dbReference>
<dbReference type="PANTHER" id="PTHR43280">
    <property type="entry name" value="ARAC-FAMILY TRANSCRIPTIONAL REGULATOR"/>
    <property type="match status" value="1"/>
</dbReference>
<dbReference type="Pfam" id="PF00072">
    <property type="entry name" value="Response_reg"/>
    <property type="match status" value="1"/>
</dbReference>
<dbReference type="InterPro" id="IPR020449">
    <property type="entry name" value="Tscrpt_reg_AraC-type_HTH"/>
</dbReference>
<feature type="modified residue" description="4-aspartylphosphate" evidence="4">
    <location>
        <position position="54"/>
    </location>
</feature>
<dbReference type="InterPro" id="IPR009057">
    <property type="entry name" value="Homeodomain-like_sf"/>
</dbReference>
<protein>
    <submittedName>
        <fullName evidence="7">Response regulator</fullName>
    </submittedName>
</protein>
<name>A0ABX0JFM4_9BACL</name>
<dbReference type="PROSITE" id="PS01124">
    <property type="entry name" value="HTH_ARAC_FAMILY_2"/>
    <property type="match status" value="1"/>
</dbReference>
<dbReference type="InterPro" id="IPR018060">
    <property type="entry name" value="HTH_AraC"/>
</dbReference>
<dbReference type="PROSITE" id="PS00041">
    <property type="entry name" value="HTH_ARAC_FAMILY_1"/>
    <property type="match status" value="1"/>
</dbReference>
<evidence type="ECO:0000313" key="7">
    <source>
        <dbReference type="EMBL" id="NHN34195.1"/>
    </source>
</evidence>
<dbReference type="Pfam" id="PF12833">
    <property type="entry name" value="HTH_18"/>
    <property type="match status" value="1"/>
</dbReference>
<keyword evidence="1" id="KW-0805">Transcription regulation</keyword>
<dbReference type="PROSITE" id="PS50110">
    <property type="entry name" value="RESPONSE_REGULATORY"/>
    <property type="match status" value="1"/>
</dbReference>
<keyword evidence="3" id="KW-0804">Transcription</keyword>
<feature type="domain" description="HTH araC/xylS-type" evidence="5">
    <location>
        <begin position="446"/>
        <end position="544"/>
    </location>
</feature>
<evidence type="ECO:0000259" key="6">
    <source>
        <dbReference type="PROSITE" id="PS50110"/>
    </source>
</evidence>
<keyword evidence="4" id="KW-0597">Phosphoprotein</keyword>
<proteinExistence type="predicted"/>
<dbReference type="InterPro" id="IPR018062">
    <property type="entry name" value="HTH_AraC-typ_CS"/>
</dbReference>
<dbReference type="SMART" id="SM00342">
    <property type="entry name" value="HTH_ARAC"/>
    <property type="match status" value="1"/>
</dbReference>
<dbReference type="InterPro" id="IPR001789">
    <property type="entry name" value="Sig_transdc_resp-reg_receiver"/>
</dbReference>
<gene>
    <name evidence="7" type="ORF">G9U52_30715</name>
</gene>
<reference evidence="7" key="1">
    <citation type="submission" date="2020-03" db="EMBL/GenBank/DDBJ databases">
        <title>Draft sequencing of Paenibacilllus sp. S3N08.</title>
        <authorList>
            <person name="Kim D.-U."/>
        </authorList>
    </citation>
    <scope>NUCLEOTIDE SEQUENCE</scope>
    <source>
        <strain evidence="7">S3N08</strain>
    </source>
</reference>
<evidence type="ECO:0000256" key="4">
    <source>
        <dbReference type="PROSITE-ProRule" id="PRU00169"/>
    </source>
</evidence>
<organism evidence="7 8">
    <name type="scientific">Paenibacillus agricola</name>
    <dbReference type="NCBI Taxonomy" id="2716264"/>
    <lineage>
        <taxon>Bacteria</taxon>
        <taxon>Bacillati</taxon>
        <taxon>Bacillota</taxon>
        <taxon>Bacilli</taxon>
        <taxon>Bacillales</taxon>
        <taxon>Paenibacillaceae</taxon>
        <taxon>Paenibacillus</taxon>
    </lineage>
</organism>
<dbReference type="SUPFAM" id="SSF46689">
    <property type="entry name" value="Homeodomain-like"/>
    <property type="match status" value="2"/>
</dbReference>
<dbReference type="PANTHER" id="PTHR43280:SF10">
    <property type="entry name" value="REGULATORY PROTEIN POCR"/>
    <property type="match status" value="1"/>
</dbReference>
<evidence type="ECO:0000256" key="3">
    <source>
        <dbReference type="ARBA" id="ARBA00023163"/>
    </source>
</evidence>
<dbReference type="PRINTS" id="PR00032">
    <property type="entry name" value="HTHARAC"/>
</dbReference>
<dbReference type="RefSeq" id="WP_166154876.1">
    <property type="nucleotide sequence ID" value="NZ_JAAOIW010000016.1"/>
</dbReference>
<keyword evidence="2" id="KW-0238">DNA-binding</keyword>
<evidence type="ECO:0000256" key="1">
    <source>
        <dbReference type="ARBA" id="ARBA00023015"/>
    </source>
</evidence>
<dbReference type="Gene3D" id="1.10.10.60">
    <property type="entry name" value="Homeodomain-like"/>
    <property type="match status" value="2"/>
</dbReference>
<dbReference type="CDD" id="cd17536">
    <property type="entry name" value="REC_YesN-like"/>
    <property type="match status" value="1"/>
</dbReference>
<evidence type="ECO:0000256" key="2">
    <source>
        <dbReference type="ARBA" id="ARBA00023125"/>
    </source>
</evidence>
<dbReference type="Gene3D" id="3.40.50.2300">
    <property type="match status" value="1"/>
</dbReference>
<dbReference type="EMBL" id="JAAOIW010000016">
    <property type="protein sequence ID" value="NHN34195.1"/>
    <property type="molecule type" value="Genomic_DNA"/>
</dbReference>
<accession>A0ABX0JFM4</accession>
<feature type="domain" description="Response regulatory" evidence="6">
    <location>
        <begin position="2"/>
        <end position="119"/>
    </location>
</feature>
<evidence type="ECO:0000259" key="5">
    <source>
        <dbReference type="PROSITE" id="PS01124"/>
    </source>
</evidence>
<dbReference type="SUPFAM" id="SSF52172">
    <property type="entry name" value="CheY-like"/>
    <property type="match status" value="1"/>
</dbReference>